<keyword evidence="5" id="KW-1185">Reference proteome</keyword>
<gene>
    <name evidence="4" type="ORF">BaRGS_00012182</name>
</gene>
<proteinExistence type="predicted"/>
<feature type="transmembrane region" description="Helical" evidence="2">
    <location>
        <begin position="165"/>
        <end position="184"/>
    </location>
</feature>
<comment type="caution">
    <text evidence="4">The sequence shown here is derived from an EMBL/GenBank/DDBJ whole genome shotgun (WGS) entry which is preliminary data.</text>
</comment>
<protein>
    <recommendedName>
        <fullName evidence="3">CWH43-like N-terminal domain-containing protein</fullName>
    </recommendedName>
</protein>
<feature type="transmembrane region" description="Helical" evidence="2">
    <location>
        <begin position="205"/>
        <end position="222"/>
    </location>
</feature>
<evidence type="ECO:0000259" key="3">
    <source>
        <dbReference type="Pfam" id="PF10277"/>
    </source>
</evidence>
<feature type="domain" description="CWH43-like N-terminal" evidence="3">
    <location>
        <begin position="52"/>
        <end position="260"/>
    </location>
</feature>
<dbReference type="InterPro" id="IPR039545">
    <property type="entry name" value="PGAP2"/>
</dbReference>
<evidence type="ECO:0000256" key="2">
    <source>
        <dbReference type="SAM" id="Phobius"/>
    </source>
</evidence>
<reference evidence="4 5" key="1">
    <citation type="journal article" date="2023" name="Sci. Data">
        <title>Genome assembly of the Korean intertidal mud-creeper Batillaria attramentaria.</title>
        <authorList>
            <person name="Patra A.K."/>
            <person name="Ho P.T."/>
            <person name="Jun S."/>
            <person name="Lee S.J."/>
            <person name="Kim Y."/>
            <person name="Won Y.J."/>
        </authorList>
    </citation>
    <scope>NUCLEOTIDE SEQUENCE [LARGE SCALE GENOMIC DNA]</scope>
    <source>
        <strain evidence="4">Wonlab-2016</strain>
    </source>
</reference>
<sequence>MIALQRSACPTGAADIASGQFHPACFRSDKVGSQPRYGVCMVKEVVQHTDAICFITGFLFRFEDVNETMCEVKNYIPSISAVTGITPQTYFWRFCIALHTTPRFAVAFIHYNYYVSRLQYVKESYRGLFMKLIRLNFWLNTVENSSLLGVTCISNKENYPIHEKIFIVFMVTSLCYMLCNTICFRMTRETTLSDDEQRSYYWKKVMFAGIMSATAGLLFFFYKHRIHCEPGAFSYFSACEYVIAYTNMGYHFTAYLDFKGLEWLVAHPLHHTGNGSIVNNNHTTTPAIPAASTSNSNSRRRKH</sequence>
<accession>A0ABD0LB08</accession>
<evidence type="ECO:0000313" key="5">
    <source>
        <dbReference type="Proteomes" id="UP001519460"/>
    </source>
</evidence>
<keyword evidence="2" id="KW-1133">Transmembrane helix</keyword>
<keyword evidence="2" id="KW-0472">Membrane</keyword>
<dbReference type="InterPro" id="IPR019402">
    <property type="entry name" value="CWH43_N"/>
</dbReference>
<dbReference type="Pfam" id="PF10277">
    <property type="entry name" value="Frag1"/>
    <property type="match status" value="1"/>
</dbReference>
<dbReference type="AlphaFoldDB" id="A0ABD0LB08"/>
<keyword evidence="2" id="KW-0812">Transmembrane</keyword>
<feature type="region of interest" description="Disordered" evidence="1">
    <location>
        <begin position="276"/>
        <end position="303"/>
    </location>
</feature>
<evidence type="ECO:0000256" key="1">
    <source>
        <dbReference type="SAM" id="MobiDB-lite"/>
    </source>
</evidence>
<evidence type="ECO:0000313" key="4">
    <source>
        <dbReference type="EMBL" id="KAK7496530.1"/>
    </source>
</evidence>
<dbReference type="PANTHER" id="PTHR12892">
    <property type="entry name" value="FGF RECEPTOR ACTIVATING PROTEIN 1"/>
    <property type="match status" value="1"/>
</dbReference>
<feature type="compositionally biased region" description="Low complexity" evidence="1">
    <location>
        <begin position="283"/>
        <end position="297"/>
    </location>
</feature>
<dbReference type="EMBL" id="JACVVK020000066">
    <property type="protein sequence ID" value="KAK7496530.1"/>
    <property type="molecule type" value="Genomic_DNA"/>
</dbReference>
<dbReference type="Proteomes" id="UP001519460">
    <property type="component" value="Unassembled WGS sequence"/>
</dbReference>
<organism evidence="4 5">
    <name type="scientific">Batillaria attramentaria</name>
    <dbReference type="NCBI Taxonomy" id="370345"/>
    <lineage>
        <taxon>Eukaryota</taxon>
        <taxon>Metazoa</taxon>
        <taxon>Spiralia</taxon>
        <taxon>Lophotrochozoa</taxon>
        <taxon>Mollusca</taxon>
        <taxon>Gastropoda</taxon>
        <taxon>Caenogastropoda</taxon>
        <taxon>Sorbeoconcha</taxon>
        <taxon>Cerithioidea</taxon>
        <taxon>Batillariidae</taxon>
        <taxon>Batillaria</taxon>
    </lineage>
</organism>
<dbReference type="PANTHER" id="PTHR12892:SF17">
    <property type="entry name" value="POST-GPI ATTACHMENT TO PROTEINS FACTOR 2-LIKE"/>
    <property type="match status" value="1"/>
</dbReference>
<name>A0ABD0LB08_9CAEN</name>